<protein>
    <recommendedName>
        <fullName evidence="11">Sugar transporter</fullName>
    </recommendedName>
</protein>
<dbReference type="PANTHER" id="PTHR48021:SF46">
    <property type="entry name" value="MAJOR FACILITATOR SUPERFAMILY (MFS) PROFILE DOMAIN-CONTAINING PROTEIN"/>
    <property type="match status" value="1"/>
</dbReference>
<dbReference type="AlphaFoldDB" id="A0A9P0DX85"/>
<keyword evidence="7 8" id="KW-0472">Membrane</keyword>
<keyword evidence="10" id="KW-1185">Reference proteome</keyword>
<gene>
    <name evidence="9" type="ORF">PHAECO_LOCUS12092</name>
</gene>
<keyword evidence="4" id="KW-0762">Sugar transport</keyword>
<keyword evidence="3" id="KW-1003">Cell membrane</keyword>
<dbReference type="Gene3D" id="1.20.1250.20">
    <property type="entry name" value="MFS general substrate transporter like domains"/>
    <property type="match status" value="1"/>
</dbReference>
<feature type="transmembrane region" description="Helical" evidence="8">
    <location>
        <begin position="154"/>
        <end position="174"/>
    </location>
</feature>
<feature type="transmembrane region" description="Helical" evidence="8">
    <location>
        <begin position="118"/>
        <end position="142"/>
    </location>
</feature>
<evidence type="ECO:0000313" key="10">
    <source>
        <dbReference type="Proteomes" id="UP001153737"/>
    </source>
</evidence>
<dbReference type="InterPro" id="IPR036259">
    <property type="entry name" value="MFS_trans_sf"/>
</dbReference>
<feature type="transmembrane region" description="Helical" evidence="8">
    <location>
        <begin position="295"/>
        <end position="313"/>
    </location>
</feature>
<feature type="transmembrane region" description="Helical" evidence="8">
    <location>
        <begin position="395"/>
        <end position="415"/>
    </location>
</feature>
<feature type="transmembrane region" description="Helical" evidence="8">
    <location>
        <begin position="65"/>
        <end position="87"/>
    </location>
</feature>
<evidence type="ECO:0008006" key="11">
    <source>
        <dbReference type="Google" id="ProtNLM"/>
    </source>
</evidence>
<evidence type="ECO:0000313" key="9">
    <source>
        <dbReference type="EMBL" id="CAH1179426.1"/>
    </source>
</evidence>
<dbReference type="SUPFAM" id="SSF103473">
    <property type="entry name" value="MFS general substrate transporter"/>
    <property type="match status" value="1"/>
</dbReference>
<dbReference type="PANTHER" id="PTHR48021">
    <property type="match status" value="1"/>
</dbReference>
<evidence type="ECO:0000256" key="5">
    <source>
        <dbReference type="ARBA" id="ARBA00022692"/>
    </source>
</evidence>
<keyword evidence="6 8" id="KW-1133">Transmembrane helix</keyword>
<dbReference type="GO" id="GO:0022857">
    <property type="term" value="F:transmembrane transporter activity"/>
    <property type="evidence" value="ECO:0007669"/>
    <property type="project" value="InterPro"/>
</dbReference>
<feature type="transmembrane region" description="Helical" evidence="8">
    <location>
        <begin position="180"/>
        <end position="199"/>
    </location>
</feature>
<feature type="transmembrane region" description="Helical" evidence="8">
    <location>
        <begin position="421"/>
        <end position="444"/>
    </location>
</feature>
<dbReference type="FunFam" id="1.20.1250.20:FF:000218">
    <property type="entry name" value="facilitated trehalose transporter Tret1"/>
    <property type="match status" value="1"/>
</dbReference>
<feature type="transmembrane region" description="Helical" evidence="8">
    <location>
        <begin position="261"/>
        <end position="283"/>
    </location>
</feature>
<feature type="transmembrane region" description="Helical" evidence="8">
    <location>
        <begin position="325"/>
        <end position="346"/>
    </location>
</feature>
<accession>A0A9P0DX85</accession>
<evidence type="ECO:0000256" key="1">
    <source>
        <dbReference type="ARBA" id="ARBA00004651"/>
    </source>
</evidence>
<dbReference type="EMBL" id="OU896714">
    <property type="protein sequence ID" value="CAH1179426.1"/>
    <property type="molecule type" value="Genomic_DNA"/>
</dbReference>
<reference evidence="9" key="2">
    <citation type="submission" date="2022-10" db="EMBL/GenBank/DDBJ databases">
        <authorList>
            <consortium name="ENA_rothamsted_submissions"/>
            <consortium name="culmorum"/>
            <person name="King R."/>
        </authorList>
    </citation>
    <scope>NUCLEOTIDE SEQUENCE</scope>
</reference>
<evidence type="ECO:0000256" key="4">
    <source>
        <dbReference type="ARBA" id="ARBA00022597"/>
    </source>
</evidence>
<dbReference type="InterPro" id="IPR005828">
    <property type="entry name" value="MFS_sugar_transport-like"/>
</dbReference>
<evidence type="ECO:0000256" key="8">
    <source>
        <dbReference type="SAM" id="Phobius"/>
    </source>
</evidence>
<organism evidence="9 10">
    <name type="scientific">Phaedon cochleariae</name>
    <name type="common">Mustard beetle</name>
    <dbReference type="NCBI Taxonomy" id="80249"/>
    <lineage>
        <taxon>Eukaryota</taxon>
        <taxon>Metazoa</taxon>
        <taxon>Ecdysozoa</taxon>
        <taxon>Arthropoda</taxon>
        <taxon>Hexapoda</taxon>
        <taxon>Insecta</taxon>
        <taxon>Pterygota</taxon>
        <taxon>Neoptera</taxon>
        <taxon>Endopterygota</taxon>
        <taxon>Coleoptera</taxon>
        <taxon>Polyphaga</taxon>
        <taxon>Cucujiformia</taxon>
        <taxon>Chrysomeloidea</taxon>
        <taxon>Chrysomelidae</taxon>
        <taxon>Chrysomelinae</taxon>
        <taxon>Chrysomelini</taxon>
        <taxon>Phaedon</taxon>
    </lineage>
</organism>
<dbReference type="InterPro" id="IPR050549">
    <property type="entry name" value="MFS_Trehalose_Transporter"/>
</dbReference>
<dbReference type="OrthoDB" id="346907at2759"/>
<comment type="subcellular location">
    <subcellularLocation>
        <location evidence="1">Cell membrane</location>
        <topology evidence="1">Multi-pass membrane protein</topology>
    </subcellularLocation>
</comment>
<proteinExistence type="predicted"/>
<name>A0A9P0DX85_PHACE</name>
<feature type="transmembrane region" description="Helical" evidence="8">
    <location>
        <begin position="21"/>
        <end position="45"/>
    </location>
</feature>
<evidence type="ECO:0000256" key="6">
    <source>
        <dbReference type="ARBA" id="ARBA00022989"/>
    </source>
</evidence>
<feature type="transmembrane region" description="Helical" evidence="8">
    <location>
        <begin position="94"/>
        <end position="112"/>
    </location>
</feature>
<evidence type="ECO:0000256" key="3">
    <source>
        <dbReference type="ARBA" id="ARBA00022475"/>
    </source>
</evidence>
<dbReference type="Pfam" id="PF00083">
    <property type="entry name" value="Sugar_tr"/>
    <property type="match status" value="1"/>
</dbReference>
<keyword evidence="5 8" id="KW-0812">Transmembrane</keyword>
<evidence type="ECO:0000256" key="2">
    <source>
        <dbReference type="ARBA" id="ARBA00022448"/>
    </source>
</evidence>
<dbReference type="Proteomes" id="UP001153737">
    <property type="component" value="Chromosome 8"/>
</dbReference>
<keyword evidence="2" id="KW-0813">Transport</keyword>
<feature type="transmembrane region" description="Helical" evidence="8">
    <location>
        <begin position="358"/>
        <end position="383"/>
    </location>
</feature>
<sequence length="464" mass="52149">MMTRLRNPLITFLEKNDGQLTSQYIVTFCACICQFSSGLSFSWIIPSLNKVMSDEYPFKMSSDEASYLAIINQIGFVVGAVLSAHLMDVIGRKWTLVWTSLPMVASFLMISLSDFSKILLYVARVLGGIAEASATGIVGIYIAEIASPSIRGMLVNSINIAYMISYILMSLYGYYLSIQVTALVSLAFPILFLLTFTSMPESPYYLLMKKNTEEARRSLRLLRRKQDVELEACSLQADVDRQMSERGGYRELFTIPANRRAIFLMLCVKFLHLGTGFNAIGAYAQVLLDQERISAVWGMFIIGVFTLLSYIGGNFLLDRLGRQKLAVISSTTTTVCLFGISAFFLLRFYFHLDLSNLTWLLLVLIVCYFICYSGMATVINVFATELFSNSVKAEGTCLFMVIHGLGTMATTKYYQFTSDHVALFVPFVTFGLITLFGIFFFVLVMPETKGKTLETIQMELKYKK</sequence>
<dbReference type="GO" id="GO:0005886">
    <property type="term" value="C:plasma membrane"/>
    <property type="evidence" value="ECO:0007669"/>
    <property type="project" value="UniProtKB-SubCell"/>
</dbReference>
<reference evidence="9" key="1">
    <citation type="submission" date="2022-01" db="EMBL/GenBank/DDBJ databases">
        <authorList>
            <person name="King R."/>
        </authorList>
    </citation>
    <scope>NUCLEOTIDE SEQUENCE</scope>
</reference>
<evidence type="ECO:0000256" key="7">
    <source>
        <dbReference type="ARBA" id="ARBA00023136"/>
    </source>
</evidence>